<evidence type="ECO:0000313" key="2">
    <source>
        <dbReference type="EMBL" id="KAG9329152.1"/>
    </source>
</evidence>
<sequence>MHQVLGETTTDPNSTAQEVTSSPTCHEDMDPAAPSLPSLGQAQDKSQRQEVTLSQSVPSMRSPSVTNIEEILSTIDQLMAKLQQLRDGQQCPIPQVTTEYVIRQGRVGGAVGGEGRVGGAVGGKVIPETHGKGGVQRSMERPRSATPGSPAVCRSCCAGGAGRSRWRQPHPLSCGSVIGQAGQCPRRGGGGGGPQSGKWPPHGRTAPPPSLLDPGRRWAWLGNEREVELDWEEMGVAWQ</sequence>
<feature type="compositionally biased region" description="Polar residues" evidence="1">
    <location>
        <begin position="1"/>
        <end position="24"/>
    </location>
</feature>
<dbReference type="Proteomes" id="UP000824540">
    <property type="component" value="Unassembled WGS sequence"/>
</dbReference>
<feature type="region of interest" description="Disordered" evidence="1">
    <location>
        <begin position="121"/>
        <end position="151"/>
    </location>
</feature>
<feature type="compositionally biased region" description="Polar residues" evidence="1">
    <location>
        <begin position="38"/>
        <end position="65"/>
    </location>
</feature>
<name>A0A8T2MUS3_9TELE</name>
<organism evidence="2 3">
    <name type="scientific">Albula glossodonta</name>
    <name type="common">roundjaw bonefish</name>
    <dbReference type="NCBI Taxonomy" id="121402"/>
    <lineage>
        <taxon>Eukaryota</taxon>
        <taxon>Metazoa</taxon>
        <taxon>Chordata</taxon>
        <taxon>Craniata</taxon>
        <taxon>Vertebrata</taxon>
        <taxon>Euteleostomi</taxon>
        <taxon>Actinopterygii</taxon>
        <taxon>Neopterygii</taxon>
        <taxon>Teleostei</taxon>
        <taxon>Albuliformes</taxon>
        <taxon>Albulidae</taxon>
        <taxon>Albula</taxon>
    </lineage>
</organism>
<feature type="region of interest" description="Disordered" evidence="1">
    <location>
        <begin position="183"/>
        <end position="216"/>
    </location>
</feature>
<keyword evidence="3" id="KW-1185">Reference proteome</keyword>
<evidence type="ECO:0000256" key="1">
    <source>
        <dbReference type="SAM" id="MobiDB-lite"/>
    </source>
</evidence>
<protein>
    <submittedName>
        <fullName evidence="2">Uncharacterized protein</fullName>
    </submittedName>
</protein>
<accession>A0A8T2MUS3</accession>
<dbReference type="EMBL" id="JAFBMS010001435">
    <property type="protein sequence ID" value="KAG9329152.1"/>
    <property type="molecule type" value="Genomic_DNA"/>
</dbReference>
<evidence type="ECO:0000313" key="3">
    <source>
        <dbReference type="Proteomes" id="UP000824540"/>
    </source>
</evidence>
<comment type="caution">
    <text evidence="2">The sequence shown here is derived from an EMBL/GenBank/DDBJ whole genome shotgun (WGS) entry which is preliminary data.</text>
</comment>
<reference evidence="2" key="1">
    <citation type="thesis" date="2021" institute="BYU ScholarsArchive" country="Provo, UT, USA">
        <title>Applications of and Algorithms for Genome Assembly and Genomic Analyses with an Emphasis on Marine Teleosts.</title>
        <authorList>
            <person name="Pickett B.D."/>
        </authorList>
    </citation>
    <scope>NUCLEOTIDE SEQUENCE</scope>
    <source>
        <strain evidence="2">HI-2016</strain>
    </source>
</reference>
<dbReference type="AlphaFoldDB" id="A0A8T2MUS3"/>
<feature type="region of interest" description="Disordered" evidence="1">
    <location>
        <begin position="1"/>
        <end position="65"/>
    </location>
</feature>
<proteinExistence type="predicted"/>
<gene>
    <name evidence="2" type="ORF">JZ751_007468</name>
</gene>